<dbReference type="EMBL" id="KK111579">
    <property type="protein sequence ID" value="EZA46346.1"/>
    <property type="molecule type" value="Genomic_DNA"/>
</dbReference>
<name>A0A026VS59_OOCBI</name>
<protein>
    <submittedName>
        <fullName evidence="1">Uncharacterized protein</fullName>
    </submittedName>
</protein>
<organism evidence="1 2">
    <name type="scientific">Ooceraea biroi</name>
    <name type="common">Clonal raider ant</name>
    <name type="synonym">Cerapachys biroi</name>
    <dbReference type="NCBI Taxonomy" id="2015173"/>
    <lineage>
        <taxon>Eukaryota</taxon>
        <taxon>Metazoa</taxon>
        <taxon>Ecdysozoa</taxon>
        <taxon>Arthropoda</taxon>
        <taxon>Hexapoda</taxon>
        <taxon>Insecta</taxon>
        <taxon>Pterygota</taxon>
        <taxon>Neoptera</taxon>
        <taxon>Endopterygota</taxon>
        <taxon>Hymenoptera</taxon>
        <taxon>Apocrita</taxon>
        <taxon>Aculeata</taxon>
        <taxon>Formicoidea</taxon>
        <taxon>Formicidae</taxon>
        <taxon>Dorylinae</taxon>
        <taxon>Ooceraea</taxon>
    </lineage>
</organism>
<accession>A0A026VS59</accession>
<keyword evidence="2" id="KW-1185">Reference proteome</keyword>
<dbReference type="AlphaFoldDB" id="A0A026VS59"/>
<sequence length="83" mass="9335">MRLCDAFSGKNRVQSGICASALSCRSKTKTLAFDIQDELEESCFTNSEHPNHDQRLVLFSLKQYLISARYSIVFSTNVNKALS</sequence>
<evidence type="ECO:0000313" key="2">
    <source>
        <dbReference type="Proteomes" id="UP000053097"/>
    </source>
</evidence>
<evidence type="ECO:0000313" key="1">
    <source>
        <dbReference type="EMBL" id="EZA46346.1"/>
    </source>
</evidence>
<proteinExistence type="predicted"/>
<reference evidence="1 2" key="1">
    <citation type="journal article" date="2014" name="Curr. Biol.">
        <title>The genome of the clonal raider ant Cerapachys biroi.</title>
        <authorList>
            <person name="Oxley P.R."/>
            <person name="Ji L."/>
            <person name="Fetter-Pruneda I."/>
            <person name="McKenzie S.K."/>
            <person name="Li C."/>
            <person name="Hu H."/>
            <person name="Zhang G."/>
            <person name="Kronauer D.J."/>
        </authorList>
    </citation>
    <scope>NUCLEOTIDE SEQUENCE [LARGE SCALE GENOMIC DNA]</scope>
</reference>
<dbReference type="PROSITE" id="PS51257">
    <property type="entry name" value="PROKAR_LIPOPROTEIN"/>
    <property type="match status" value="1"/>
</dbReference>
<dbReference type="Proteomes" id="UP000053097">
    <property type="component" value="Unassembled WGS sequence"/>
</dbReference>
<gene>
    <name evidence="1" type="ORF">X777_00254</name>
</gene>